<gene>
    <name evidence="2" type="ORF">HYALB_00011762</name>
</gene>
<proteinExistence type="predicted"/>
<comment type="caution">
    <text evidence="2">The sequence shown here is derived from an EMBL/GenBank/DDBJ whole genome shotgun (WGS) entry which is preliminary data.</text>
</comment>
<accession>A0A9N9LNT9</accession>
<organism evidence="2 3">
    <name type="scientific">Hymenoscyphus albidus</name>
    <dbReference type="NCBI Taxonomy" id="595503"/>
    <lineage>
        <taxon>Eukaryota</taxon>
        <taxon>Fungi</taxon>
        <taxon>Dikarya</taxon>
        <taxon>Ascomycota</taxon>
        <taxon>Pezizomycotina</taxon>
        <taxon>Leotiomycetes</taxon>
        <taxon>Helotiales</taxon>
        <taxon>Helotiaceae</taxon>
        <taxon>Hymenoscyphus</taxon>
    </lineage>
</organism>
<name>A0A9N9LNT9_9HELO</name>
<dbReference type="PANTHER" id="PTHR33112">
    <property type="entry name" value="DOMAIN PROTEIN, PUTATIVE-RELATED"/>
    <property type="match status" value="1"/>
</dbReference>
<dbReference type="Proteomes" id="UP000701801">
    <property type="component" value="Unassembled WGS sequence"/>
</dbReference>
<dbReference type="Pfam" id="PF06985">
    <property type="entry name" value="HET"/>
    <property type="match status" value="1"/>
</dbReference>
<evidence type="ECO:0000259" key="1">
    <source>
        <dbReference type="Pfam" id="PF06985"/>
    </source>
</evidence>
<keyword evidence="3" id="KW-1185">Reference proteome</keyword>
<dbReference type="PANTHER" id="PTHR33112:SF16">
    <property type="entry name" value="HETEROKARYON INCOMPATIBILITY DOMAIN-CONTAINING PROTEIN"/>
    <property type="match status" value="1"/>
</dbReference>
<dbReference type="OrthoDB" id="3563405at2759"/>
<evidence type="ECO:0000313" key="3">
    <source>
        <dbReference type="Proteomes" id="UP000701801"/>
    </source>
</evidence>
<dbReference type="EMBL" id="CAJVRM010000272">
    <property type="protein sequence ID" value="CAG8978665.1"/>
    <property type="molecule type" value="Genomic_DNA"/>
</dbReference>
<protein>
    <recommendedName>
        <fullName evidence="1">Heterokaryon incompatibility domain-containing protein</fullName>
    </recommendedName>
</protein>
<feature type="domain" description="Heterokaryon incompatibility" evidence="1">
    <location>
        <begin position="12"/>
        <end position="120"/>
    </location>
</feature>
<dbReference type="InterPro" id="IPR010730">
    <property type="entry name" value="HET"/>
</dbReference>
<sequence length="163" mass="19051">MMASFKKGMSFQTLPPTFRDAIIVTRKMGYRYLWIDSLCIIQKDHDDWVKESERMQDYYKNAILTISPDSASGDHVGIFSENRLLPPSLIIELTIGEELGIRKSVEMKSHVSKRAWTLQEFVLSPRSLQYMPDQLIWECYTSKLCESDTNPQDNEFYAQERKI</sequence>
<dbReference type="AlphaFoldDB" id="A0A9N9LNT9"/>
<reference evidence="2" key="1">
    <citation type="submission" date="2021-07" db="EMBL/GenBank/DDBJ databases">
        <authorList>
            <person name="Durling M."/>
        </authorList>
    </citation>
    <scope>NUCLEOTIDE SEQUENCE</scope>
</reference>
<evidence type="ECO:0000313" key="2">
    <source>
        <dbReference type="EMBL" id="CAG8978665.1"/>
    </source>
</evidence>